<sequence>MLQHCLTAVSIDMHKALSAVSEDVFAISHVCSGCFKKGDYIL</sequence>
<organism evidence="1 2">
    <name type="scientific">Desulfonema limicola</name>
    <dbReference type="NCBI Taxonomy" id="45656"/>
    <lineage>
        <taxon>Bacteria</taxon>
        <taxon>Pseudomonadati</taxon>
        <taxon>Thermodesulfobacteriota</taxon>
        <taxon>Desulfobacteria</taxon>
        <taxon>Desulfobacterales</taxon>
        <taxon>Desulfococcaceae</taxon>
        <taxon>Desulfonema</taxon>
    </lineage>
</organism>
<accession>A0A975B4U1</accession>
<evidence type="ECO:0000313" key="2">
    <source>
        <dbReference type="Proteomes" id="UP000663720"/>
    </source>
</evidence>
<gene>
    <name evidence="1" type="ORF">dnl_10600</name>
</gene>
<dbReference type="KEGG" id="dli:dnl_10600"/>
<reference evidence="1" key="1">
    <citation type="journal article" date="2021" name="Microb. Physiol.">
        <title>Proteogenomic Insights into the Physiology of Marine, Sulfate-Reducing, Filamentous Desulfonema limicola and Desulfonema magnum.</title>
        <authorList>
            <person name="Schnaars V."/>
            <person name="Wohlbrand L."/>
            <person name="Scheve S."/>
            <person name="Hinrichs C."/>
            <person name="Reinhardt R."/>
            <person name="Rabus R."/>
        </authorList>
    </citation>
    <scope>NUCLEOTIDE SEQUENCE</scope>
    <source>
        <strain evidence="1">5ac10</strain>
    </source>
</reference>
<dbReference type="EMBL" id="CP061799">
    <property type="protein sequence ID" value="QTA78820.1"/>
    <property type="molecule type" value="Genomic_DNA"/>
</dbReference>
<proteinExistence type="predicted"/>
<dbReference type="Proteomes" id="UP000663720">
    <property type="component" value="Chromosome"/>
</dbReference>
<evidence type="ECO:0000313" key="1">
    <source>
        <dbReference type="EMBL" id="QTA78820.1"/>
    </source>
</evidence>
<protein>
    <submittedName>
        <fullName evidence="1">Uncharacterized protein</fullName>
    </submittedName>
</protein>
<dbReference type="AlphaFoldDB" id="A0A975B4U1"/>
<name>A0A975B4U1_9BACT</name>
<keyword evidence="2" id="KW-1185">Reference proteome</keyword>